<gene>
    <name evidence="3" type="ORF">H9747_04275</name>
</gene>
<feature type="transmembrane region" description="Helical" evidence="1">
    <location>
        <begin position="32"/>
        <end position="53"/>
    </location>
</feature>
<feature type="transmembrane region" description="Helical" evidence="1">
    <location>
        <begin position="65"/>
        <end position="88"/>
    </location>
</feature>
<dbReference type="EMBL" id="DXIQ01000027">
    <property type="protein sequence ID" value="HIV38201.1"/>
    <property type="molecule type" value="Genomic_DNA"/>
</dbReference>
<reference evidence="3" key="2">
    <citation type="submission" date="2021-04" db="EMBL/GenBank/DDBJ databases">
        <authorList>
            <person name="Gilroy R."/>
        </authorList>
    </citation>
    <scope>NUCLEOTIDE SEQUENCE</scope>
    <source>
        <strain evidence="3">CHK195-9823</strain>
    </source>
</reference>
<feature type="transmembrane region" description="Helical" evidence="1">
    <location>
        <begin position="128"/>
        <end position="151"/>
    </location>
</feature>
<keyword evidence="1" id="KW-1133">Transmembrane helix</keyword>
<feature type="transmembrane region" description="Helical" evidence="1">
    <location>
        <begin position="100"/>
        <end position="122"/>
    </location>
</feature>
<dbReference type="CDD" id="cd16935">
    <property type="entry name" value="HATPase_AgrC-ComD-like"/>
    <property type="match status" value="1"/>
</dbReference>
<dbReference type="PANTHER" id="PTHR40448">
    <property type="entry name" value="TWO-COMPONENT SENSOR HISTIDINE KINASE"/>
    <property type="match status" value="1"/>
</dbReference>
<keyword evidence="1" id="KW-0472">Membrane</keyword>
<dbReference type="Gene3D" id="3.30.565.10">
    <property type="entry name" value="Histidine kinase-like ATPase, C-terminal domain"/>
    <property type="match status" value="1"/>
</dbReference>
<evidence type="ECO:0000313" key="4">
    <source>
        <dbReference type="Proteomes" id="UP000886814"/>
    </source>
</evidence>
<dbReference type="Pfam" id="PF14501">
    <property type="entry name" value="HATPase_c_5"/>
    <property type="match status" value="1"/>
</dbReference>
<protein>
    <submittedName>
        <fullName evidence="3">GHKL domain-containing protein</fullName>
    </submittedName>
</protein>
<accession>A0A9D1PC00</accession>
<evidence type="ECO:0000259" key="2">
    <source>
        <dbReference type="Pfam" id="PF14501"/>
    </source>
</evidence>
<sequence length="373" mass="43388">MDQPFCRNVPFFQRVFSLFFLRFYQKDWQKMILLFSIEFVTALYLTVFLLAVIRSAKLDFSYLGLNFFFLSGSMHVCFWCLILILGKIRMEESVLLPPKHFAVIMAIPGISFLVLVFFLLRINFYPDTLFFLEFPLITAFIFINVTTAFIYSQFCNLLKRNTDVLLLQQQIKLSEQYYEDLSLSQQRLKGIRHDMKNHLQSLCWMAARITPKSRETEEIQEYLGHLTQDIGEASQILSTGNMGLDAILSLKLGQAREEKITVQSKISVPKEIGLATEDGIIILGNLLDNAMKACRENPKEKRWIHLDIHYIPRTLFIRITNPLPFLQEGEKEQKKGQGFGLKNVRTAVKNYHGVLEIQEEKKCFTVKILLYNL</sequence>
<organism evidence="3 4">
    <name type="scientific">Candidatus Blautia stercorigallinarum</name>
    <dbReference type="NCBI Taxonomy" id="2838501"/>
    <lineage>
        <taxon>Bacteria</taxon>
        <taxon>Bacillati</taxon>
        <taxon>Bacillota</taxon>
        <taxon>Clostridia</taxon>
        <taxon>Lachnospirales</taxon>
        <taxon>Lachnospiraceae</taxon>
        <taxon>Blautia</taxon>
    </lineage>
</organism>
<comment type="caution">
    <text evidence="3">The sequence shown here is derived from an EMBL/GenBank/DDBJ whole genome shotgun (WGS) entry which is preliminary data.</text>
</comment>
<name>A0A9D1PC00_9FIRM</name>
<dbReference type="AlphaFoldDB" id="A0A9D1PC00"/>
<proteinExistence type="predicted"/>
<reference evidence="3" key="1">
    <citation type="journal article" date="2021" name="PeerJ">
        <title>Extensive microbial diversity within the chicken gut microbiome revealed by metagenomics and culture.</title>
        <authorList>
            <person name="Gilroy R."/>
            <person name="Ravi A."/>
            <person name="Getino M."/>
            <person name="Pursley I."/>
            <person name="Horton D.L."/>
            <person name="Alikhan N.F."/>
            <person name="Baker D."/>
            <person name="Gharbi K."/>
            <person name="Hall N."/>
            <person name="Watson M."/>
            <person name="Adriaenssens E.M."/>
            <person name="Foster-Nyarko E."/>
            <person name="Jarju S."/>
            <person name="Secka A."/>
            <person name="Antonio M."/>
            <person name="Oren A."/>
            <person name="Chaudhuri R.R."/>
            <person name="La Ragione R."/>
            <person name="Hildebrand F."/>
            <person name="Pallen M.J."/>
        </authorList>
    </citation>
    <scope>NUCLEOTIDE SEQUENCE</scope>
    <source>
        <strain evidence="3">CHK195-9823</strain>
    </source>
</reference>
<dbReference type="SUPFAM" id="SSF55874">
    <property type="entry name" value="ATPase domain of HSP90 chaperone/DNA topoisomerase II/histidine kinase"/>
    <property type="match status" value="1"/>
</dbReference>
<dbReference type="PANTHER" id="PTHR40448:SF1">
    <property type="entry name" value="TWO-COMPONENT SENSOR HISTIDINE KINASE"/>
    <property type="match status" value="1"/>
</dbReference>
<dbReference type="Proteomes" id="UP000886814">
    <property type="component" value="Unassembled WGS sequence"/>
</dbReference>
<dbReference type="GO" id="GO:0042802">
    <property type="term" value="F:identical protein binding"/>
    <property type="evidence" value="ECO:0007669"/>
    <property type="project" value="TreeGrafter"/>
</dbReference>
<evidence type="ECO:0000313" key="3">
    <source>
        <dbReference type="EMBL" id="HIV38201.1"/>
    </source>
</evidence>
<keyword evidence="1" id="KW-0812">Transmembrane</keyword>
<feature type="domain" description="Sensor histidine kinase NatK-like C-terminal" evidence="2">
    <location>
        <begin position="278"/>
        <end position="370"/>
    </location>
</feature>
<dbReference type="InterPro" id="IPR032834">
    <property type="entry name" value="NatK-like_C"/>
</dbReference>
<evidence type="ECO:0000256" key="1">
    <source>
        <dbReference type="SAM" id="Phobius"/>
    </source>
</evidence>
<dbReference type="InterPro" id="IPR036890">
    <property type="entry name" value="HATPase_C_sf"/>
</dbReference>